<reference evidence="1 2" key="1">
    <citation type="submission" date="2016-10" db="EMBL/GenBank/DDBJ databases">
        <authorList>
            <person name="de Groot N.N."/>
        </authorList>
    </citation>
    <scope>NUCLEOTIDE SEQUENCE [LARGE SCALE GENOMIC DNA]</scope>
    <source>
        <strain evidence="1">MBHS1</strain>
    </source>
</reference>
<dbReference type="Pfam" id="PF08665">
    <property type="entry name" value="PglZ"/>
    <property type="match status" value="1"/>
</dbReference>
<organism evidence="1 2">
    <name type="scientific">Candidatus Venteria ishoeyi</name>
    <dbReference type="NCBI Taxonomy" id="1899563"/>
    <lineage>
        <taxon>Bacteria</taxon>
        <taxon>Pseudomonadati</taxon>
        <taxon>Pseudomonadota</taxon>
        <taxon>Gammaproteobacteria</taxon>
        <taxon>Thiotrichales</taxon>
        <taxon>Thiotrichaceae</taxon>
        <taxon>Venteria</taxon>
    </lineage>
</organism>
<evidence type="ECO:0000313" key="2">
    <source>
        <dbReference type="Proteomes" id="UP000236724"/>
    </source>
</evidence>
<sequence length="768" mass="87562">MHPCIQLLVDDFDLEDGEDIHLVNPDDIPHIRQKIYAHLAYGQGALSIRMSSVFFQRFKSFEGGQGITVKRISPFLQLSHQLGEAPPLWLTDALAEKLGLYQRGVLSDELKRLNNSTAKVLALLHSDLLARDSWQAFCVALQQQTSDFINILKIDVVTAYLHAQLSTFMPIEIVAGFLKNLQNCNDIAEFLRVLALEQYWEKLRKVLEQHCWVADIALPARQFSPDLIAQLPELPLQEHQAHDLVVCLCDLLDTVERRIRMDEQKAGVLADFVFVAWPQVLAHLAQLFQDNSDIGTTALRDVLQTMGGDEARKLAVRVNEHLQYAPCEVLPENAPVEQVLDWSERYFSYTLREFLHGREPQNSICQSFSRWVYAQQPRIMRSNADWRSIAPTIEQYLSEDYLVLVFMVDALGAIHADMLERILRERVNDLHIDSRTVFAPLPTLTEVGKAAVLTGQAASEVSSDYEKALRQRYATWLEQPESLKIVKSFRESSEHLDANTRLLVYFENRLDERLHGCLSFAKHREEVEPILKQLTRSLADWVKDAVHLGKKPIILITADHGATTIAQKEACHLTETIIKDRVLQTNEEQAHNLPDDFVFIPGRKPKGYAVPLKRIRFGDTPLTHGGLTPEEVFIPLFTLSREALQADEKIPIKVNVLKPRCPTLEKGWHLELSILPRIRLNKLQLQFNEPFDANTPNYSDLQAHSETKIPLQLVSEQAQSGLTQVDLTLRYLPDKQTTWTSLTVNLSLDLVAPLMQQTQEADNFNKMF</sequence>
<gene>
    <name evidence="1" type="ORF">MBHS_02732</name>
</gene>
<dbReference type="OrthoDB" id="7052999at2"/>
<accession>A0A1H6FCI5</accession>
<dbReference type="Proteomes" id="UP000236724">
    <property type="component" value="Unassembled WGS sequence"/>
</dbReference>
<name>A0A1H6FCI5_9GAMM</name>
<dbReference type="EMBL" id="FMSV02000511">
    <property type="protein sequence ID" value="SEH06866.1"/>
    <property type="molecule type" value="Genomic_DNA"/>
</dbReference>
<dbReference type="AlphaFoldDB" id="A0A1H6FCI5"/>
<dbReference type="RefSeq" id="WP_103920590.1">
    <property type="nucleotide sequence ID" value="NZ_FMSV02000511.1"/>
</dbReference>
<keyword evidence="2" id="KW-1185">Reference proteome</keyword>
<protein>
    <submittedName>
        <fullName evidence="1">PglZ domain protein</fullName>
    </submittedName>
</protein>
<proteinExistence type="predicted"/>
<evidence type="ECO:0000313" key="1">
    <source>
        <dbReference type="EMBL" id="SEH06866.1"/>
    </source>
</evidence>